<accession>A0ABY4MYD6</accession>
<protein>
    <submittedName>
        <fullName evidence="2">Uncharacterized protein</fullName>
    </submittedName>
</protein>
<gene>
    <name evidence="2" type="ORF">M3M28_02995</name>
</gene>
<sequence>MTDATTASESIEQVEFTAGNVSLPLGYVLTDGYGTRFRPNIVALLAVLTPLMVVSGWAVPRILKALKKKRR</sequence>
<dbReference type="EMBL" id="CP097160">
    <property type="protein sequence ID" value="UQN15450.1"/>
    <property type="molecule type" value="Genomic_DNA"/>
</dbReference>
<feature type="transmembrane region" description="Helical" evidence="1">
    <location>
        <begin position="41"/>
        <end position="63"/>
    </location>
</feature>
<keyword evidence="1" id="KW-0812">Transmembrane</keyword>
<organism evidence="2">
    <name type="scientific">Gulosibacter sediminis</name>
    <dbReference type="NCBI Taxonomy" id="1729695"/>
    <lineage>
        <taxon>Bacteria</taxon>
        <taxon>Bacillati</taxon>
        <taxon>Actinomycetota</taxon>
        <taxon>Actinomycetes</taxon>
        <taxon>Micrococcales</taxon>
        <taxon>Microbacteriaceae</taxon>
        <taxon>Gulosibacter</taxon>
    </lineage>
</organism>
<evidence type="ECO:0000256" key="1">
    <source>
        <dbReference type="SAM" id="Phobius"/>
    </source>
</evidence>
<reference evidence="2" key="1">
    <citation type="submission" date="2022-05" db="EMBL/GenBank/DDBJ databases">
        <title>Complete genome sequence of toluene-degrading Gulosibacter sediminis strain ACHW.36C.</title>
        <authorList>
            <person name="Wai A.C."/>
            <person name="Lai G.K."/>
            <person name="Griffin S.D."/>
            <person name="Leung F.C."/>
        </authorList>
    </citation>
    <scope>NUCLEOTIDE SEQUENCE [LARGE SCALE GENOMIC DNA]</scope>
    <source>
        <strain evidence="2">ACHW.36C</strain>
    </source>
</reference>
<name>A0ABY4MYD6_9MICO</name>
<evidence type="ECO:0000313" key="2">
    <source>
        <dbReference type="EMBL" id="UQN15450.1"/>
    </source>
</evidence>
<keyword evidence="1" id="KW-0472">Membrane</keyword>
<keyword evidence="1" id="KW-1133">Transmembrane helix</keyword>
<proteinExistence type="predicted"/>